<keyword evidence="3" id="KW-1185">Reference proteome</keyword>
<accession>A0ABW2AD48</accession>
<dbReference type="RefSeq" id="WP_382404941.1">
    <property type="nucleotide sequence ID" value="NZ_JBHSWH010000001.1"/>
</dbReference>
<reference evidence="3" key="1">
    <citation type="journal article" date="2019" name="Int. J. Syst. Evol. Microbiol.">
        <title>The Global Catalogue of Microorganisms (GCM) 10K type strain sequencing project: providing services to taxonomists for standard genome sequencing and annotation.</title>
        <authorList>
            <consortium name="The Broad Institute Genomics Platform"/>
            <consortium name="The Broad Institute Genome Sequencing Center for Infectious Disease"/>
            <person name="Wu L."/>
            <person name="Ma J."/>
        </authorList>
    </citation>
    <scope>NUCLEOTIDE SEQUENCE [LARGE SCALE GENOMIC DNA]</scope>
    <source>
        <strain evidence="3">CCUG 58127</strain>
    </source>
</reference>
<sequence>MLREPFGQHRVRRAPVPGDLGVAATGGDIQRLEPRRRAPGSKRLGRQVLCVVVG</sequence>
<protein>
    <submittedName>
        <fullName evidence="2">Uncharacterized protein</fullName>
    </submittedName>
</protein>
<evidence type="ECO:0000313" key="3">
    <source>
        <dbReference type="Proteomes" id="UP001596298"/>
    </source>
</evidence>
<organism evidence="2 3">
    <name type="scientific">Flexivirga alba</name>
    <dbReference type="NCBI Taxonomy" id="702742"/>
    <lineage>
        <taxon>Bacteria</taxon>
        <taxon>Bacillati</taxon>
        <taxon>Actinomycetota</taxon>
        <taxon>Actinomycetes</taxon>
        <taxon>Micrococcales</taxon>
        <taxon>Dermacoccaceae</taxon>
        <taxon>Flexivirga</taxon>
    </lineage>
</organism>
<evidence type="ECO:0000313" key="2">
    <source>
        <dbReference type="EMBL" id="MFC6704773.1"/>
    </source>
</evidence>
<dbReference type="EMBL" id="JBHSWH010000001">
    <property type="protein sequence ID" value="MFC6704773.1"/>
    <property type="molecule type" value="Genomic_DNA"/>
</dbReference>
<name>A0ABW2AD48_9MICO</name>
<feature type="region of interest" description="Disordered" evidence="1">
    <location>
        <begin position="1"/>
        <end position="40"/>
    </location>
</feature>
<comment type="caution">
    <text evidence="2">The sequence shown here is derived from an EMBL/GenBank/DDBJ whole genome shotgun (WGS) entry which is preliminary data.</text>
</comment>
<dbReference type="Proteomes" id="UP001596298">
    <property type="component" value="Unassembled WGS sequence"/>
</dbReference>
<proteinExistence type="predicted"/>
<evidence type="ECO:0000256" key="1">
    <source>
        <dbReference type="SAM" id="MobiDB-lite"/>
    </source>
</evidence>
<gene>
    <name evidence="2" type="ORF">ACFQDH_05725</name>
</gene>